<dbReference type="EMBL" id="SNXZ01000001">
    <property type="protein sequence ID" value="TDQ05860.1"/>
    <property type="molecule type" value="Genomic_DNA"/>
</dbReference>
<feature type="transmembrane region" description="Helical" evidence="1">
    <location>
        <begin position="61"/>
        <end position="78"/>
    </location>
</feature>
<sequence length="114" mass="11492">MPGTADEGHTGTMLLNLIAVIIAIAGVLGALVHDGYLAMLYSAANKRAGGAPIAQYVRSRFAVAGVTTAGALLAWLFTSGNATMDILGILLAAGSGGAAMKALQSTQQRYRTGG</sequence>
<keyword evidence="1" id="KW-0472">Membrane</keyword>
<dbReference type="AlphaFoldDB" id="A0A4R6SQG6"/>
<evidence type="ECO:0000313" key="3">
    <source>
        <dbReference type="Proteomes" id="UP000295444"/>
    </source>
</evidence>
<feature type="transmembrane region" description="Helical" evidence="1">
    <location>
        <begin position="17"/>
        <end position="41"/>
    </location>
</feature>
<gene>
    <name evidence="2" type="ORF">EV186_1011838</name>
</gene>
<evidence type="ECO:0000313" key="2">
    <source>
        <dbReference type="EMBL" id="TDQ05860.1"/>
    </source>
</evidence>
<evidence type="ECO:0000256" key="1">
    <source>
        <dbReference type="SAM" id="Phobius"/>
    </source>
</evidence>
<keyword evidence="3" id="KW-1185">Reference proteome</keyword>
<organism evidence="2 3">
    <name type="scientific">Labedaea rhizosphaerae</name>
    <dbReference type="NCBI Taxonomy" id="598644"/>
    <lineage>
        <taxon>Bacteria</taxon>
        <taxon>Bacillati</taxon>
        <taxon>Actinomycetota</taxon>
        <taxon>Actinomycetes</taxon>
        <taxon>Pseudonocardiales</taxon>
        <taxon>Pseudonocardiaceae</taxon>
        <taxon>Labedaea</taxon>
    </lineage>
</organism>
<keyword evidence="1" id="KW-0812">Transmembrane</keyword>
<comment type="caution">
    <text evidence="2">The sequence shown here is derived from an EMBL/GenBank/DDBJ whole genome shotgun (WGS) entry which is preliminary data.</text>
</comment>
<accession>A0A4R6SQG6</accession>
<dbReference type="Proteomes" id="UP000295444">
    <property type="component" value="Unassembled WGS sequence"/>
</dbReference>
<feature type="transmembrane region" description="Helical" evidence="1">
    <location>
        <begin position="84"/>
        <end position="103"/>
    </location>
</feature>
<reference evidence="2 3" key="1">
    <citation type="submission" date="2019-03" db="EMBL/GenBank/DDBJ databases">
        <title>Genomic Encyclopedia of Type Strains, Phase IV (KMG-IV): sequencing the most valuable type-strain genomes for metagenomic binning, comparative biology and taxonomic classification.</title>
        <authorList>
            <person name="Goeker M."/>
        </authorList>
    </citation>
    <scope>NUCLEOTIDE SEQUENCE [LARGE SCALE GENOMIC DNA]</scope>
    <source>
        <strain evidence="2 3">DSM 45361</strain>
    </source>
</reference>
<proteinExistence type="predicted"/>
<keyword evidence="1" id="KW-1133">Transmembrane helix</keyword>
<protein>
    <submittedName>
        <fullName evidence="2">Uncharacterized protein</fullName>
    </submittedName>
</protein>
<name>A0A4R6SQG6_LABRH</name>